<keyword evidence="5" id="KW-1133">Transmembrane helix</keyword>
<dbReference type="PANTHER" id="PTHR13168:SF0">
    <property type="entry name" value="C-MYC-BINDING PROTEIN"/>
    <property type="match status" value="1"/>
</dbReference>
<reference evidence="6 7" key="1">
    <citation type="journal article" date="2014" name="Nature">
        <title>The genomic substrate for adaptive radiation in African cichlid fish.</title>
        <authorList>
            <person name="Brawand D."/>
            <person name="Wagner C.E."/>
            <person name="Li Y.I."/>
            <person name="Malinsky M."/>
            <person name="Keller I."/>
            <person name="Fan S."/>
            <person name="Simakov O."/>
            <person name="Ng A.Y."/>
            <person name="Lim Z.W."/>
            <person name="Bezault E."/>
            <person name="Turner-Maier J."/>
            <person name="Johnson J."/>
            <person name="Alcazar R."/>
            <person name="Noh H.J."/>
            <person name="Russell P."/>
            <person name="Aken B."/>
            <person name="Alfoldi J."/>
            <person name="Amemiya C."/>
            <person name="Azzouzi N."/>
            <person name="Baroiller J.F."/>
            <person name="Barloy-Hubler F."/>
            <person name="Berlin A."/>
            <person name="Bloomquist R."/>
            <person name="Carleton K.L."/>
            <person name="Conte M.A."/>
            <person name="D'Cotta H."/>
            <person name="Eshel O."/>
            <person name="Gaffney L."/>
            <person name="Galibert F."/>
            <person name="Gante H.F."/>
            <person name="Gnerre S."/>
            <person name="Greuter L."/>
            <person name="Guyon R."/>
            <person name="Haddad N.S."/>
            <person name="Haerty W."/>
            <person name="Harris R.M."/>
            <person name="Hofmann H.A."/>
            <person name="Hourlier T."/>
            <person name="Hulata G."/>
            <person name="Jaffe D.B."/>
            <person name="Lara M."/>
            <person name="Lee A.P."/>
            <person name="MacCallum I."/>
            <person name="Mwaiko S."/>
            <person name="Nikaido M."/>
            <person name="Nishihara H."/>
            <person name="Ozouf-Costaz C."/>
            <person name="Penman D.J."/>
            <person name="Przybylski D."/>
            <person name="Rakotomanga M."/>
            <person name="Renn S.C.P."/>
            <person name="Ribeiro F.J."/>
            <person name="Ron M."/>
            <person name="Salzburger W."/>
            <person name="Sanchez-Pulido L."/>
            <person name="Santos M.E."/>
            <person name="Searle S."/>
            <person name="Sharpe T."/>
            <person name="Swofford R."/>
            <person name="Tan F.J."/>
            <person name="Williams L."/>
            <person name="Young S."/>
            <person name="Yin S."/>
            <person name="Okada N."/>
            <person name="Kocher T.D."/>
            <person name="Miska E.A."/>
            <person name="Lander E.S."/>
            <person name="Venkatesh B."/>
            <person name="Fernald R.D."/>
            <person name="Meyer A."/>
            <person name="Ponting C.P."/>
            <person name="Streelman J.T."/>
            <person name="Lindblad-Toh K."/>
            <person name="Seehausen O."/>
            <person name="Di Palma F."/>
        </authorList>
    </citation>
    <scope>NUCLEOTIDE SEQUENCE</scope>
</reference>
<dbReference type="Proteomes" id="UP000265160">
    <property type="component" value="LG22"/>
</dbReference>
<organism evidence="6 7">
    <name type="scientific">Maylandia zebra</name>
    <name type="common">zebra mbuna</name>
    <dbReference type="NCBI Taxonomy" id="106582"/>
    <lineage>
        <taxon>Eukaryota</taxon>
        <taxon>Metazoa</taxon>
        <taxon>Chordata</taxon>
        <taxon>Craniata</taxon>
        <taxon>Vertebrata</taxon>
        <taxon>Euteleostomi</taxon>
        <taxon>Actinopterygii</taxon>
        <taxon>Neopterygii</taxon>
        <taxon>Teleostei</taxon>
        <taxon>Neoteleostei</taxon>
        <taxon>Acanthomorphata</taxon>
        <taxon>Ovalentaria</taxon>
        <taxon>Cichlomorphae</taxon>
        <taxon>Cichliformes</taxon>
        <taxon>Cichlidae</taxon>
        <taxon>African cichlids</taxon>
        <taxon>Pseudocrenilabrinae</taxon>
        <taxon>Haplochromini</taxon>
        <taxon>Maylandia</taxon>
        <taxon>Maylandia zebra complex</taxon>
    </lineage>
</organism>
<keyword evidence="5" id="KW-0472">Membrane</keyword>
<dbReference type="GO" id="GO:0003713">
    <property type="term" value="F:transcription coactivator activity"/>
    <property type="evidence" value="ECO:0007669"/>
    <property type="project" value="InterPro"/>
</dbReference>
<evidence type="ECO:0000256" key="3">
    <source>
        <dbReference type="ARBA" id="ARBA00023242"/>
    </source>
</evidence>
<comment type="subcellular location">
    <subcellularLocation>
        <location evidence="1">Nucleus</location>
    </subcellularLocation>
</comment>
<keyword evidence="5" id="KW-0812">Transmembrane</keyword>
<dbReference type="AlphaFoldDB" id="A0A3P9DKJ9"/>
<dbReference type="GeneTree" id="ENSGT00390000017974"/>
<dbReference type="InterPro" id="IPR026060">
    <property type="entry name" value="AMY1"/>
</dbReference>
<dbReference type="Ensembl" id="ENSMZET00005036163.1">
    <property type="protein sequence ID" value="ENSMZEP00005034919.1"/>
    <property type="gene ID" value="ENSMZEG00005026117.1"/>
</dbReference>
<proteinExistence type="inferred from homology"/>
<dbReference type="CDD" id="cd21937">
    <property type="entry name" value="ZIP_MycBP-like"/>
    <property type="match status" value="1"/>
</dbReference>
<feature type="transmembrane region" description="Helical" evidence="5">
    <location>
        <begin position="53"/>
        <end position="73"/>
    </location>
</feature>
<reference evidence="6" key="2">
    <citation type="submission" date="2025-08" db="UniProtKB">
        <authorList>
            <consortium name="Ensembl"/>
        </authorList>
    </citation>
    <scope>IDENTIFICATION</scope>
</reference>
<protein>
    <submittedName>
        <fullName evidence="6">MYC binding protein</fullName>
    </submittedName>
</protein>
<evidence type="ECO:0000256" key="5">
    <source>
        <dbReference type="SAM" id="Phobius"/>
    </source>
</evidence>
<evidence type="ECO:0000256" key="1">
    <source>
        <dbReference type="ARBA" id="ARBA00004123"/>
    </source>
</evidence>
<evidence type="ECO:0000256" key="2">
    <source>
        <dbReference type="ARBA" id="ARBA00009389"/>
    </source>
</evidence>
<comment type="similarity">
    <text evidence="2">Belongs to the AMY1 family.</text>
</comment>
<keyword evidence="7" id="KW-1185">Reference proteome</keyword>
<dbReference type="STRING" id="106582.ENSMZEP00005034919"/>
<evidence type="ECO:0000313" key="7">
    <source>
        <dbReference type="Proteomes" id="UP000265160"/>
    </source>
</evidence>
<dbReference type="GO" id="GO:0005634">
    <property type="term" value="C:nucleus"/>
    <property type="evidence" value="ECO:0007669"/>
    <property type="project" value="UniProtKB-SubCell"/>
</dbReference>
<reference evidence="6" key="3">
    <citation type="submission" date="2025-09" db="UniProtKB">
        <authorList>
            <consortium name="Ensembl"/>
        </authorList>
    </citation>
    <scope>IDENTIFICATION</scope>
</reference>
<accession>A0A3P9DKJ9</accession>
<keyword evidence="3" id="KW-0539">Nucleus</keyword>
<sequence length="141" mass="15923">MAQYRASESKREQFRRYLEKSGVLDTLTSGKWTPPPPFSLVTLTIMHSVKQSFNLFLLISVLPLFLAVLVALYEEPEKPNNALDFIKLHLGAAGPEPADTEALRTELADLQQKCSELMEENKELRSRLMQYEPSPDGEAAE</sequence>
<feature type="coiled-coil region" evidence="4">
    <location>
        <begin position="100"/>
        <end position="127"/>
    </location>
</feature>
<evidence type="ECO:0000256" key="4">
    <source>
        <dbReference type="SAM" id="Coils"/>
    </source>
</evidence>
<evidence type="ECO:0000313" key="6">
    <source>
        <dbReference type="Ensembl" id="ENSMZEP00005034919.1"/>
    </source>
</evidence>
<dbReference type="PANTHER" id="PTHR13168">
    <property type="entry name" value="ASSOCIATE OF C-MYC AMY-1"/>
    <property type="match status" value="1"/>
</dbReference>
<name>A0A3P9DKJ9_9CICH</name>
<dbReference type="Gene3D" id="6.10.250.1060">
    <property type="match status" value="1"/>
</dbReference>
<dbReference type="PRINTS" id="PR02028">
    <property type="entry name" value="CMYCBINDINGP"/>
</dbReference>
<keyword evidence="4" id="KW-0175">Coiled coil</keyword>